<evidence type="ECO:0000256" key="5">
    <source>
        <dbReference type="PROSITE-ProRule" id="PRU00283"/>
    </source>
</evidence>
<dbReference type="GO" id="GO:0007052">
    <property type="term" value="P:mitotic spindle organization"/>
    <property type="evidence" value="ECO:0007669"/>
    <property type="project" value="TreeGrafter"/>
</dbReference>
<dbReference type="InterPro" id="IPR036961">
    <property type="entry name" value="Kinesin_motor_dom_sf"/>
</dbReference>
<dbReference type="Proteomes" id="UP000236161">
    <property type="component" value="Unassembled WGS sequence"/>
</dbReference>
<dbReference type="PROSITE" id="PS50067">
    <property type="entry name" value="KINESIN_MOTOR_2"/>
    <property type="match status" value="1"/>
</dbReference>
<evidence type="ECO:0000313" key="10">
    <source>
        <dbReference type="Proteomes" id="UP000236161"/>
    </source>
</evidence>
<dbReference type="PRINTS" id="PR00380">
    <property type="entry name" value="KINESINHEAVY"/>
</dbReference>
<dbReference type="GO" id="GO:0008017">
    <property type="term" value="F:microtubule binding"/>
    <property type="evidence" value="ECO:0007669"/>
    <property type="project" value="InterPro"/>
</dbReference>
<dbReference type="CDD" id="cd00106">
    <property type="entry name" value="KISc"/>
    <property type="match status" value="1"/>
</dbReference>
<proteinExistence type="inferred from homology"/>
<dbReference type="GO" id="GO:0005875">
    <property type="term" value="C:microtubule associated complex"/>
    <property type="evidence" value="ECO:0007669"/>
    <property type="project" value="TreeGrafter"/>
</dbReference>
<dbReference type="InterPro" id="IPR019821">
    <property type="entry name" value="Kinesin_motor_CS"/>
</dbReference>
<gene>
    <name evidence="9" type="primary">ARK1</name>
    <name evidence="9" type="ORF">AXF42_Ash008359</name>
</gene>
<dbReference type="PROSITE" id="PS00411">
    <property type="entry name" value="KINESIN_MOTOR_1"/>
    <property type="match status" value="1"/>
</dbReference>
<evidence type="ECO:0000259" key="8">
    <source>
        <dbReference type="PROSITE" id="PS50067"/>
    </source>
</evidence>
<protein>
    <recommendedName>
        <fullName evidence="6">Kinesin-like protein</fullName>
    </recommendedName>
</protein>
<dbReference type="SUPFAM" id="SSF52540">
    <property type="entry name" value="P-loop containing nucleoside triphosphate hydrolases"/>
    <property type="match status" value="1"/>
</dbReference>
<evidence type="ECO:0000256" key="4">
    <source>
        <dbReference type="ARBA" id="ARBA00023175"/>
    </source>
</evidence>
<keyword evidence="4 5" id="KW-0505">Motor protein</keyword>
<accession>A0A2I0AXN0</accession>
<dbReference type="GO" id="GO:0051231">
    <property type="term" value="P:spindle elongation"/>
    <property type="evidence" value="ECO:0007669"/>
    <property type="project" value="TreeGrafter"/>
</dbReference>
<dbReference type="OrthoDB" id="3176171at2759"/>
<evidence type="ECO:0000256" key="6">
    <source>
        <dbReference type="RuleBase" id="RU000394"/>
    </source>
</evidence>
<sequence length="370" mass="40597">MALARFSQRSERPLASCAGGGTPAGKKSSAPKHSVASFRGASIEDEDADSRRVRVAVRVRPKIDEDISEKCEFVDCLELQPELKRLKLIKNNWIYESYKFDEVFTESASQKRVYEAVAKPVVESVLNGYNGTIMAYGQTGTGKTYTIGQLGKDNSSERGIMVRALEDVLAEASPGFEAVLVSYLQVYLESIQDLLAPEKNNISIIEDTKSGEVCFPGATVVDIRDIDKFLEVLQIGDSNRFAANTNMNTRSSRSHAILVVQIQRCLKGNDEKDFAFVGEESLQNVPALSKSKLLIIDLAGSERIDKSGVDGHMLEEAKFINLSLTSLGKCINALAENCAHVPTRDSKLTRLLSDCFGGFAFIAVCYPFDV</sequence>
<dbReference type="InterPro" id="IPR027417">
    <property type="entry name" value="P-loop_NTPase"/>
</dbReference>
<evidence type="ECO:0000313" key="9">
    <source>
        <dbReference type="EMBL" id="PKA60300.1"/>
    </source>
</evidence>
<evidence type="ECO:0000256" key="7">
    <source>
        <dbReference type="SAM" id="MobiDB-lite"/>
    </source>
</evidence>
<name>A0A2I0AXN0_9ASPA</name>
<keyword evidence="10" id="KW-1185">Reference proteome</keyword>
<dbReference type="EMBL" id="KZ451939">
    <property type="protein sequence ID" value="PKA60300.1"/>
    <property type="molecule type" value="Genomic_DNA"/>
</dbReference>
<feature type="region of interest" description="Disordered" evidence="7">
    <location>
        <begin position="1"/>
        <end position="41"/>
    </location>
</feature>
<evidence type="ECO:0000256" key="3">
    <source>
        <dbReference type="ARBA" id="ARBA00022840"/>
    </source>
</evidence>
<dbReference type="InterPro" id="IPR027640">
    <property type="entry name" value="Kinesin-like_fam"/>
</dbReference>
<organism evidence="9 10">
    <name type="scientific">Apostasia shenzhenica</name>
    <dbReference type="NCBI Taxonomy" id="1088818"/>
    <lineage>
        <taxon>Eukaryota</taxon>
        <taxon>Viridiplantae</taxon>
        <taxon>Streptophyta</taxon>
        <taxon>Embryophyta</taxon>
        <taxon>Tracheophyta</taxon>
        <taxon>Spermatophyta</taxon>
        <taxon>Magnoliopsida</taxon>
        <taxon>Liliopsida</taxon>
        <taxon>Asparagales</taxon>
        <taxon>Orchidaceae</taxon>
        <taxon>Apostasioideae</taxon>
        <taxon>Apostasia</taxon>
    </lineage>
</organism>
<feature type="binding site" evidence="5">
    <location>
        <begin position="137"/>
        <end position="144"/>
    </location>
    <ligand>
        <name>ATP</name>
        <dbReference type="ChEBI" id="CHEBI:30616"/>
    </ligand>
</feature>
<dbReference type="Gene3D" id="3.40.850.10">
    <property type="entry name" value="Kinesin motor domain"/>
    <property type="match status" value="1"/>
</dbReference>
<dbReference type="PANTHER" id="PTHR47969">
    <property type="entry name" value="CHROMOSOME-ASSOCIATED KINESIN KIF4A-RELATED"/>
    <property type="match status" value="1"/>
</dbReference>
<dbReference type="PANTHER" id="PTHR47969:SF29">
    <property type="entry name" value="KINESIN-LIKE PROTEIN"/>
    <property type="match status" value="1"/>
</dbReference>
<reference evidence="9 10" key="1">
    <citation type="journal article" date="2017" name="Nature">
        <title>The Apostasia genome and the evolution of orchids.</title>
        <authorList>
            <person name="Zhang G.Q."/>
            <person name="Liu K.W."/>
            <person name="Li Z."/>
            <person name="Lohaus R."/>
            <person name="Hsiao Y.Y."/>
            <person name="Niu S.C."/>
            <person name="Wang J.Y."/>
            <person name="Lin Y.C."/>
            <person name="Xu Q."/>
            <person name="Chen L.J."/>
            <person name="Yoshida K."/>
            <person name="Fujiwara S."/>
            <person name="Wang Z.W."/>
            <person name="Zhang Y.Q."/>
            <person name="Mitsuda N."/>
            <person name="Wang M."/>
            <person name="Liu G.H."/>
            <person name="Pecoraro L."/>
            <person name="Huang H.X."/>
            <person name="Xiao X.J."/>
            <person name="Lin M."/>
            <person name="Wu X.Y."/>
            <person name="Wu W.L."/>
            <person name="Chen Y.Y."/>
            <person name="Chang S.B."/>
            <person name="Sakamoto S."/>
            <person name="Ohme-Takagi M."/>
            <person name="Yagi M."/>
            <person name="Zeng S.J."/>
            <person name="Shen C.Y."/>
            <person name="Yeh C.M."/>
            <person name="Luo Y.B."/>
            <person name="Tsai W.C."/>
            <person name="Van de Peer Y."/>
            <person name="Liu Z.J."/>
        </authorList>
    </citation>
    <scope>NUCLEOTIDE SEQUENCE [LARGE SCALE GENOMIC DNA]</scope>
    <source>
        <strain evidence="10">cv. Shenzhen</strain>
        <tissue evidence="9">Stem</tissue>
    </source>
</reference>
<comment type="similarity">
    <text evidence="5 6">Belongs to the TRAFAC class myosin-kinesin ATPase superfamily. Kinesin family.</text>
</comment>
<dbReference type="InterPro" id="IPR001752">
    <property type="entry name" value="Kinesin_motor_dom"/>
</dbReference>
<keyword evidence="3 5" id="KW-0067">ATP-binding</keyword>
<evidence type="ECO:0000256" key="1">
    <source>
        <dbReference type="ARBA" id="ARBA00022701"/>
    </source>
</evidence>
<evidence type="ECO:0000256" key="2">
    <source>
        <dbReference type="ARBA" id="ARBA00022741"/>
    </source>
</evidence>
<dbReference type="SMART" id="SM00129">
    <property type="entry name" value="KISc"/>
    <property type="match status" value="1"/>
</dbReference>
<dbReference type="GO" id="GO:0005874">
    <property type="term" value="C:microtubule"/>
    <property type="evidence" value="ECO:0007669"/>
    <property type="project" value="UniProtKB-KW"/>
</dbReference>
<keyword evidence="1 6" id="KW-0493">Microtubule</keyword>
<dbReference type="Pfam" id="PF00225">
    <property type="entry name" value="Kinesin"/>
    <property type="match status" value="1"/>
</dbReference>
<dbReference type="AlphaFoldDB" id="A0A2I0AXN0"/>
<keyword evidence="2 5" id="KW-0547">Nucleotide-binding</keyword>
<feature type="domain" description="Kinesin motor" evidence="8">
    <location>
        <begin position="52"/>
        <end position="370"/>
    </location>
</feature>
<dbReference type="STRING" id="1088818.A0A2I0AXN0"/>
<dbReference type="GO" id="GO:0007018">
    <property type="term" value="P:microtubule-based movement"/>
    <property type="evidence" value="ECO:0007669"/>
    <property type="project" value="InterPro"/>
</dbReference>
<dbReference type="GO" id="GO:0005524">
    <property type="term" value="F:ATP binding"/>
    <property type="evidence" value="ECO:0007669"/>
    <property type="project" value="UniProtKB-UniRule"/>
</dbReference>
<dbReference type="GO" id="GO:0003777">
    <property type="term" value="F:microtubule motor activity"/>
    <property type="evidence" value="ECO:0007669"/>
    <property type="project" value="InterPro"/>
</dbReference>